<dbReference type="GO" id="GO:0043328">
    <property type="term" value="P:protein transport to vacuole involved in ubiquitin-dependent protein catabolic process via the multivesicular body sorting pathway"/>
    <property type="evidence" value="ECO:0007669"/>
    <property type="project" value="TreeGrafter"/>
</dbReference>
<dbReference type="InterPro" id="IPR037206">
    <property type="entry name" value="VPS28_C_sf"/>
</dbReference>
<dbReference type="InterPro" id="IPR017899">
    <property type="entry name" value="VPS28_C"/>
</dbReference>
<feature type="domain" description="VPS28 C-terminal" evidence="7">
    <location>
        <begin position="104"/>
        <end position="200"/>
    </location>
</feature>
<comment type="similarity">
    <text evidence="5 6">Belongs to the VPS28 family.</text>
</comment>
<dbReference type="InterPro" id="IPR017898">
    <property type="entry name" value="VPS28_N"/>
</dbReference>
<keyword evidence="4 5" id="KW-0653">Protein transport</keyword>
<dbReference type="Gene3D" id="1.20.1440.200">
    <property type="match status" value="1"/>
</dbReference>
<accession>A0AAU9J5T1</accession>
<dbReference type="InterPro" id="IPR037202">
    <property type="entry name" value="ESCRT_assembly_dom"/>
</dbReference>
<dbReference type="Pfam" id="PF03997">
    <property type="entry name" value="VPS28"/>
    <property type="match status" value="1"/>
</dbReference>
<comment type="subcellular location">
    <subcellularLocation>
        <location evidence="1">Endosome</location>
    </subcellularLocation>
</comment>
<comment type="caution">
    <text evidence="9">The sequence shown here is derived from an EMBL/GenBank/DDBJ whole genome shotgun (WGS) entry which is preliminary data.</text>
</comment>
<dbReference type="SUPFAM" id="SSF140111">
    <property type="entry name" value="Endosomal sorting complex assembly domain"/>
    <property type="match status" value="1"/>
</dbReference>
<dbReference type="GO" id="GO:0000813">
    <property type="term" value="C:ESCRT I complex"/>
    <property type="evidence" value="ECO:0007669"/>
    <property type="project" value="UniProtKB-UniRule"/>
</dbReference>
<keyword evidence="3 5" id="KW-0967">Endosome</keyword>
<dbReference type="PANTHER" id="PTHR12937">
    <property type="entry name" value="VACUOLAR PROTEIN SORTING 28, ISOFORM 2 VPS28"/>
    <property type="match status" value="1"/>
</dbReference>
<comment type="function">
    <text evidence="5">Component of the ESCRT-I complex (endosomal sorting complex required for transport I), a regulator of vesicular trafficking process.</text>
</comment>
<evidence type="ECO:0000256" key="5">
    <source>
        <dbReference type="PIRNR" id="PIRNR017535"/>
    </source>
</evidence>
<dbReference type="SUPFAM" id="SSF140427">
    <property type="entry name" value="VPS28 C-terminal domain-like"/>
    <property type="match status" value="1"/>
</dbReference>
<keyword evidence="10" id="KW-1185">Reference proteome</keyword>
<dbReference type="AlphaFoldDB" id="A0AAU9J5T1"/>
<reference evidence="9" key="1">
    <citation type="submission" date="2021-09" db="EMBL/GenBank/DDBJ databases">
        <authorList>
            <consortium name="AG Swart"/>
            <person name="Singh M."/>
            <person name="Singh A."/>
            <person name="Seah K."/>
            <person name="Emmerich C."/>
        </authorList>
    </citation>
    <scope>NUCLEOTIDE SEQUENCE</scope>
    <source>
        <strain evidence="9">ATCC30299</strain>
    </source>
</reference>
<evidence type="ECO:0000313" key="9">
    <source>
        <dbReference type="EMBL" id="CAG9323574.1"/>
    </source>
</evidence>
<evidence type="ECO:0000259" key="8">
    <source>
        <dbReference type="PROSITE" id="PS51313"/>
    </source>
</evidence>
<protein>
    <recommendedName>
        <fullName evidence="5">Vacuolar protein sorting-associated protein 28 homolog</fullName>
    </recommendedName>
</protein>
<dbReference type="PROSITE" id="PS51310">
    <property type="entry name" value="VPS28_C"/>
    <property type="match status" value="1"/>
</dbReference>
<evidence type="ECO:0000256" key="4">
    <source>
        <dbReference type="ARBA" id="ARBA00022927"/>
    </source>
</evidence>
<dbReference type="Proteomes" id="UP001162131">
    <property type="component" value="Unassembled WGS sequence"/>
</dbReference>
<sequence>MEVTLSPEEKSIFENEAIIYSIIRTLEPLEKAYLNEKISEDEYHTLCKRLINQYKTISDSLDQSYPGLLPFMQKYQLDTSCRLALKRLQVGMTAAEIHGGSDAPQMSVIINATQSLITANNALQLNITTVDQLQPLIQEVVTCLGRVKGVPASFTGSAKMQDWLRTLSSMRAYDSLSEEQGRQLEFDIDQAYRDFKQCMDRS</sequence>
<dbReference type="PIRSF" id="PIRSF017535">
    <property type="entry name" value="VPS28"/>
    <property type="match status" value="1"/>
</dbReference>
<dbReference type="PROSITE" id="PS51313">
    <property type="entry name" value="VPS28_N"/>
    <property type="match status" value="1"/>
</dbReference>
<evidence type="ECO:0000256" key="2">
    <source>
        <dbReference type="ARBA" id="ARBA00022448"/>
    </source>
</evidence>
<feature type="domain" description="VPS28 N-terminal" evidence="8">
    <location>
        <begin position="1"/>
        <end position="98"/>
    </location>
</feature>
<proteinExistence type="inferred from homology"/>
<name>A0AAU9J5T1_9CILI</name>
<evidence type="ECO:0000256" key="1">
    <source>
        <dbReference type="ARBA" id="ARBA00004177"/>
    </source>
</evidence>
<evidence type="ECO:0000259" key="7">
    <source>
        <dbReference type="PROSITE" id="PS51310"/>
    </source>
</evidence>
<evidence type="ECO:0000256" key="3">
    <source>
        <dbReference type="ARBA" id="ARBA00022753"/>
    </source>
</evidence>
<evidence type="ECO:0000313" key="10">
    <source>
        <dbReference type="Proteomes" id="UP001162131"/>
    </source>
</evidence>
<dbReference type="PANTHER" id="PTHR12937:SF0">
    <property type="entry name" value="VACUOLAR PROTEIN SORTING-ASSOCIATED PROTEIN 28 HOMOLOG"/>
    <property type="match status" value="1"/>
</dbReference>
<keyword evidence="2 5" id="KW-0813">Transport</keyword>
<evidence type="ECO:0000256" key="6">
    <source>
        <dbReference type="PROSITE-ProRule" id="PRU00642"/>
    </source>
</evidence>
<dbReference type="EMBL" id="CAJZBQ010000034">
    <property type="protein sequence ID" value="CAG9323574.1"/>
    <property type="molecule type" value="Genomic_DNA"/>
</dbReference>
<organism evidence="9 10">
    <name type="scientific">Blepharisma stoltei</name>
    <dbReference type="NCBI Taxonomy" id="1481888"/>
    <lineage>
        <taxon>Eukaryota</taxon>
        <taxon>Sar</taxon>
        <taxon>Alveolata</taxon>
        <taxon>Ciliophora</taxon>
        <taxon>Postciliodesmatophora</taxon>
        <taxon>Heterotrichea</taxon>
        <taxon>Heterotrichida</taxon>
        <taxon>Blepharismidae</taxon>
        <taxon>Blepharisma</taxon>
    </lineage>
</organism>
<dbReference type="Gene3D" id="1.20.120.1130">
    <property type="match status" value="1"/>
</dbReference>
<dbReference type="GO" id="GO:0044877">
    <property type="term" value="F:protein-containing complex binding"/>
    <property type="evidence" value="ECO:0007669"/>
    <property type="project" value="TreeGrafter"/>
</dbReference>
<gene>
    <name evidence="9" type="ORF">BSTOLATCC_MIC34223</name>
</gene>
<dbReference type="InterPro" id="IPR038358">
    <property type="entry name" value="VPS28_N_sf"/>
</dbReference>
<dbReference type="InterPro" id="IPR007143">
    <property type="entry name" value="Vps28"/>
</dbReference>